<name>F3GSB1_PSESJ</name>
<proteinExistence type="predicted"/>
<organism evidence="1 2">
    <name type="scientific">Pseudomonas syringae pv. pisi str. 1704B</name>
    <dbReference type="NCBI Taxonomy" id="629263"/>
    <lineage>
        <taxon>Bacteria</taxon>
        <taxon>Pseudomonadati</taxon>
        <taxon>Pseudomonadota</taxon>
        <taxon>Gammaproteobacteria</taxon>
        <taxon>Pseudomonadales</taxon>
        <taxon>Pseudomonadaceae</taxon>
        <taxon>Pseudomonas</taxon>
        <taxon>Pseudomonas syringae</taxon>
    </lineage>
</organism>
<dbReference type="AlphaFoldDB" id="F3GSB1"/>
<evidence type="ECO:0000313" key="2">
    <source>
        <dbReference type="Proteomes" id="UP000004986"/>
    </source>
</evidence>
<evidence type="ECO:0000313" key="1">
    <source>
        <dbReference type="EMBL" id="EGH49964.1"/>
    </source>
</evidence>
<reference evidence="1 2" key="1">
    <citation type="journal article" date="2011" name="PLoS Pathog.">
        <title>Dynamic evolution of pathogenicity revealed by sequencing and comparative genomics of 19 Pseudomonas syringae isolates.</title>
        <authorList>
            <person name="Baltrus D.A."/>
            <person name="Nishimura M.T."/>
            <person name="Romanchuk A."/>
            <person name="Chang J.H."/>
            <person name="Mukhtar M.S."/>
            <person name="Cherkis K."/>
            <person name="Roach J."/>
            <person name="Grant S.R."/>
            <person name="Jones C.D."/>
            <person name="Dangl J.L."/>
        </authorList>
    </citation>
    <scope>NUCLEOTIDE SEQUENCE [LARGE SCALE GENOMIC DNA]</scope>
    <source>
        <strain evidence="1 2">1704B</strain>
    </source>
</reference>
<gene>
    <name evidence="1" type="ORF">PSYPI_49162</name>
</gene>
<dbReference type="EMBL" id="AEAI01004959">
    <property type="protein sequence ID" value="EGH49964.1"/>
    <property type="molecule type" value="Genomic_DNA"/>
</dbReference>
<keyword evidence="2" id="KW-1185">Reference proteome</keyword>
<protein>
    <submittedName>
        <fullName evidence="1">Uncharacterized protein</fullName>
    </submittedName>
</protein>
<sequence>KKPSQWLGFLLFGLLILATEQAKSITDTLRYGF</sequence>
<dbReference type="HOGENOM" id="CLU_3379019_0_0_6"/>
<dbReference type="Proteomes" id="UP000004986">
    <property type="component" value="Unassembled WGS sequence"/>
</dbReference>
<feature type="non-terminal residue" evidence="1">
    <location>
        <position position="1"/>
    </location>
</feature>
<comment type="caution">
    <text evidence="1">The sequence shown here is derived from an EMBL/GenBank/DDBJ whole genome shotgun (WGS) entry which is preliminary data.</text>
</comment>
<accession>F3GSB1</accession>